<accession>A0A218KC99</accession>
<evidence type="ECO:0000313" key="2">
    <source>
        <dbReference type="Proteomes" id="UP000223102"/>
    </source>
</evidence>
<dbReference type="Proteomes" id="UP000223102">
    <property type="component" value="Segment"/>
</dbReference>
<dbReference type="EMBL" id="KT070867">
    <property type="protein sequence ID" value="AKQ08529.1"/>
    <property type="molecule type" value="Genomic_DNA"/>
</dbReference>
<organism evidence="1 2">
    <name type="scientific">Bacillus phage PBC2</name>
    <dbReference type="NCBI Taxonomy" id="1675029"/>
    <lineage>
        <taxon>Viruses</taxon>
        <taxon>Duplodnaviria</taxon>
        <taxon>Heunggongvirae</taxon>
        <taxon>Uroviricota</taxon>
        <taxon>Caudoviricetes</taxon>
        <taxon>Andregratiavirinae</taxon>
        <taxon>Haetaevirus</taxon>
        <taxon>Haetaevirus PBC2</taxon>
    </lineage>
</organism>
<name>A0A218KC99_9CAUD</name>
<reference evidence="1 2" key="1">
    <citation type="submission" date="2015-06" db="EMBL/GenBank/DDBJ databases">
        <title>Complete genome sequence of Bacillus cereus phage PBC2.</title>
        <authorList>
            <person name="Kong M."/>
            <person name="Ryu S."/>
        </authorList>
    </citation>
    <scope>NUCLEOTIDE SEQUENCE [LARGE SCALE GENOMIC DNA]</scope>
</reference>
<evidence type="ECO:0008006" key="3">
    <source>
        <dbReference type="Google" id="ProtNLM"/>
    </source>
</evidence>
<keyword evidence="2" id="KW-1185">Reference proteome</keyword>
<protein>
    <recommendedName>
        <fullName evidence="3">Phage protein</fullName>
    </recommendedName>
</protein>
<evidence type="ECO:0000313" key="1">
    <source>
        <dbReference type="EMBL" id="AKQ08529.1"/>
    </source>
</evidence>
<proteinExistence type="predicted"/>
<sequence length="165" mass="18923">MRLESLSQNVVKVMKALTLNDGLVRLLVNNNNNPFDASLPVIQNPAELINPKSKFCKIKPYPFEIEATTEDGSYIRVYYNDAEFNENEVIAETRLHIDIIVAKSLWLIDGAKVRPYEIMARVMNQIGQRAVGDTIKLKINGFQHLTVNDRFDAIRIYSEYYTVEV</sequence>
<gene>
    <name evidence="1" type="ORF">PBC2_214</name>
</gene>